<comment type="caution">
    <text evidence="2">The sequence shown here is derived from an EMBL/GenBank/DDBJ whole genome shotgun (WGS) entry which is preliminary data.</text>
</comment>
<dbReference type="RefSeq" id="WP_119917288.1">
    <property type="nucleotide sequence ID" value="NZ_CAXGPP010000060.1"/>
</dbReference>
<dbReference type="InterPro" id="IPR025510">
    <property type="entry name" value="DUF4397"/>
</dbReference>
<gene>
    <name evidence="2" type="ORF">D4A39_00150</name>
</gene>
<reference evidence="2 3" key="1">
    <citation type="submission" date="2018-09" db="EMBL/GenBank/DDBJ databases">
        <title>Alcanivorax profundi sp. nov., isolated from 1000 m-depth seawater of the Mariana Trench.</title>
        <authorList>
            <person name="Liu J."/>
        </authorList>
    </citation>
    <scope>NUCLEOTIDE SEQUENCE [LARGE SCALE GENOMIC DNA]</scope>
    <source>
        <strain evidence="2 3">MTEO17</strain>
    </source>
</reference>
<feature type="domain" description="DUF4397" evidence="1">
    <location>
        <begin position="39"/>
        <end position="151"/>
    </location>
</feature>
<accession>A0A418Y1D1</accession>
<dbReference type="AlphaFoldDB" id="A0A418Y1D1"/>
<evidence type="ECO:0000259" key="1">
    <source>
        <dbReference type="Pfam" id="PF14344"/>
    </source>
</evidence>
<dbReference type="OrthoDB" id="9783299at2"/>
<dbReference type="PROSITE" id="PS51257">
    <property type="entry name" value="PROKAR_LIPOPROTEIN"/>
    <property type="match status" value="1"/>
</dbReference>
<evidence type="ECO:0000313" key="2">
    <source>
        <dbReference type="EMBL" id="RJG19321.1"/>
    </source>
</evidence>
<dbReference type="Proteomes" id="UP000283734">
    <property type="component" value="Unassembled WGS sequence"/>
</dbReference>
<feature type="domain" description="DUF4397" evidence="1">
    <location>
        <begin position="244"/>
        <end position="360"/>
    </location>
</feature>
<proteinExistence type="predicted"/>
<dbReference type="Pfam" id="PF14344">
    <property type="entry name" value="DUF4397"/>
    <property type="match status" value="2"/>
</dbReference>
<keyword evidence="3" id="KW-1185">Reference proteome</keyword>
<protein>
    <submittedName>
        <fullName evidence="2">DUF4397 domain-containing protein</fullName>
    </submittedName>
</protein>
<evidence type="ECO:0000313" key="3">
    <source>
        <dbReference type="Proteomes" id="UP000283734"/>
    </source>
</evidence>
<sequence length="463" mass="47706">MMKAYWKGTSVIALMGMLAACGGDSDDDVRAGLGVADPQVRVLHGIRGAVNVDVAVDGELVLQDVAYQQASGNLDLAPGERAVQVLEAGTDNVLFSQTYDLERNDRFSIIAADPMLGDLLSVEESRNPVMSGKARVNVIHAAANAGTVDIYVTANGDALPAAPTVDDATFNANVLLPDQDVGEYQIRITGGASQDVIYDSGPINLNSGDNISVVALDSLTDRAPVDLVVLTGTDKNPVVVDDTAYVRVVHGVPGALVDVYINESATPALEDFAFGNSTGGYVAVNSQPKLDVVLADGDIADAVIEAQPVLERGGYYTVVANGTVNAADTLPLGLYALQDDLTSAPVMEARVRIVHAAPFAEGEGADVDVYATTGLVAGVTSTVSGVAPLLTLGTGLGYQEDSGYLSVSVLGDITALVTAAGSNDVAIADEVTLESEKVYTVIALGDGSTEALTLLPLVDESAP</sequence>
<organism evidence="2 3">
    <name type="scientific">Alcanivorax profundi</name>
    <dbReference type="NCBI Taxonomy" id="2338368"/>
    <lineage>
        <taxon>Bacteria</taxon>
        <taxon>Pseudomonadati</taxon>
        <taxon>Pseudomonadota</taxon>
        <taxon>Gammaproteobacteria</taxon>
        <taxon>Oceanospirillales</taxon>
        <taxon>Alcanivoracaceae</taxon>
        <taxon>Alcanivorax</taxon>
    </lineage>
</organism>
<name>A0A418Y1D1_9GAMM</name>
<dbReference type="EMBL" id="QYYA01000001">
    <property type="protein sequence ID" value="RJG19321.1"/>
    <property type="molecule type" value="Genomic_DNA"/>
</dbReference>